<name>A0ABT8AZM5_9NEIS</name>
<dbReference type="RefSeq" id="WP_290331100.1">
    <property type="nucleotide sequence ID" value="NZ_JAUFPU010000002.1"/>
</dbReference>
<reference evidence="1" key="2">
    <citation type="submission" date="2023-06" db="EMBL/GenBank/DDBJ databases">
        <authorList>
            <person name="Lucena T."/>
            <person name="Sun Q."/>
        </authorList>
    </citation>
    <scope>NUCLEOTIDE SEQUENCE</scope>
    <source>
        <strain evidence="1">CECT 7703</strain>
    </source>
</reference>
<evidence type="ECO:0000313" key="1">
    <source>
        <dbReference type="EMBL" id="MDN3575437.1"/>
    </source>
</evidence>
<keyword evidence="2" id="KW-1185">Reference proteome</keyword>
<gene>
    <name evidence="1" type="ORF">QWZ03_01445</name>
</gene>
<organism evidence="1 2">
    <name type="scientific">Chitinimonas viridis</name>
    <dbReference type="NCBI Taxonomy" id="664880"/>
    <lineage>
        <taxon>Bacteria</taxon>
        <taxon>Pseudomonadati</taxon>
        <taxon>Pseudomonadota</taxon>
        <taxon>Betaproteobacteria</taxon>
        <taxon>Neisseriales</taxon>
        <taxon>Chitinibacteraceae</taxon>
        <taxon>Chitinimonas</taxon>
    </lineage>
</organism>
<evidence type="ECO:0008006" key="3">
    <source>
        <dbReference type="Google" id="ProtNLM"/>
    </source>
</evidence>
<accession>A0ABT8AZM5</accession>
<proteinExistence type="predicted"/>
<comment type="caution">
    <text evidence="1">The sequence shown here is derived from an EMBL/GenBank/DDBJ whole genome shotgun (WGS) entry which is preliminary data.</text>
</comment>
<protein>
    <recommendedName>
        <fullName evidence="3">CdiI immunity protein domain-containing protein</fullName>
    </recommendedName>
</protein>
<dbReference type="Proteomes" id="UP001180081">
    <property type="component" value="Unassembled WGS sequence"/>
</dbReference>
<reference evidence="1" key="1">
    <citation type="journal article" date="2014" name="Int. J. Syst. Evol. Microbiol.">
        <title>Complete genome of a new Firmicutes species belonging to the dominant human colonic microbiota ('Ruminococcus bicirculans') reveals two chromosomes and a selective capacity to utilize plant glucans.</title>
        <authorList>
            <consortium name="NISC Comparative Sequencing Program"/>
            <person name="Wegmann U."/>
            <person name="Louis P."/>
            <person name="Goesmann A."/>
            <person name="Henrissat B."/>
            <person name="Duncan S.H."/>
            <person name="Flint H.J."/>
        </authorList>
    </citation>
    <scope>NUCLEOTIDE SEQUENCE</scope>
    <source>
        <strain evidence="1">CECT 7703</strain>
    </source>
</reference>
<dbReference type="EMBL" id="JAUFPU010000002">
    <property type="protein sequence ID" value="MDN3575437.1"/>
    <property type="molecule type" value="Genomic_DNA"/>
</dbReference>
<evidence type="ECO:0000313" key="2">
    <source>
        <dbReference type="Proteomes" id="UP001180081"/>
    </source>
</evidence>
<sequence length="68" mass="7676">MKTLDAELAYMAMVSFLEKYYELTHADEIGDLLSSMTIWGDGKPADAAIWSDWLEAIEQVLAQHPEKS</sequence>